<keyword evidence="3" id="KW-0805">Transcription regulation</keyword>
<feature type="modified residue" description="4-aspartylphosphate" evidence="6">
    <location>
        <position position="56"/>
    </location>
</feature>
<dbReference type="PANTHER" id="PTHR48111">
    <property type="entry name" value="REGULATOR OF RPOS"/>
    <property type="match status" value="1"/>
</dbReference>
<keyword evidence="1 6" id="KW-0597">Phosphoprotein</keyword>
<dbReference type="Proteomes" id="UP000285310">
    <property type="component" value="Unassembled WGS sequence"/>
</dbReference>
<keyword evidence="2" id="KW-0902">Two-component regulatory system</keyword>
<dbReference type="PANTHER" id="PTHR48111:SF22">
    <property type="entry name" value="REGULATOR OF RPOS"/>
    <property type="match status" value="1"/>
</dbReference>
<dbReference type="PROSITE" id="PS51755">
    <property type="entry name" value="OMPR_PHOB"/>
    <property type="match status" value="1"/>
</dbReference>
<evidence type="ECO:0000256" key="5">
    <source>
        <dbReference type="ARBA" id="ARBA00023163"/>
    </source>
</evidence>
<evidence type="ECO:0000256" key="1">
    <source>
        <dbReference type="ARBA" id="ARBA00022553"/>
    </source>
</evidence>
<dbReference type="CDD" id="cd00383">
    <property type="entry name" value="trans_reg_C"/>
    <property type="match status" value="1"/>
</dbReference>
<dbReference type="SMART" id="SM00862">
    <property type="entry name" value="Trans_reg_C"/>
    <property type="match status" value="1"/>
</dbReference>
<reference evidence="10 11" key="1">
    <citation type="submission" date="2013-10" db="EMBL/GenBank/DDBJ databases">
        <title>Salinisphaera japonica YTM-1 Genome Sequencing.</title>
        <authorList>
            <person name="Lai Q."/>
            <person name="Li C."/>
            <person name="Shao Z."/>
        </authorList>
    </citation>
    <scope>NUCLEOTIDE SEQUENCE [LARGE SCALE GENOMIC DNA]</scope>
    <source>
        <strain evidence="10 11">YTM-1</strain>
    </source>
</reference>
<dbReference type="Pfam" id="PF00072">
    <property type="entry name" value="Response_reg"/>
    <property type="match status" value="1"/>
</dbReference>
<evidence type="ECO:0000256" key="6">
    <source>
        <dbReference type="PROSITE-ProRule" id="PRU00169"/>
    </source>
</evidence>
<evidence type="ECO:0000313" key="10">
    <source>
        <dbReference type="EMBL" id="ROO25906.1"/>
    </source>
</evidence>
<evidence type="ECO:0000256" key="2">
    <source>
        <dbReference type="ARBA" id="ARBA00023012"/>
    </source>
</evidence>
<feature type="domain" description="OmpR/PhoB-type" evidence="9">
    <location>
        <begin position="130"/>
        <end position="227"/>
    </location>
</feature>
<dbReference type="SMART" id="SM00448">
    <property type="entry name" value="REC"/>
    <property type="match status" value="1"/>
</dbReference>
<evidence type="ECO:0000259" key="9">
    <source>
        <dbReference type="PROSITE" id="PS51755"/>
    </source>
</evidence>
<accession>A0A423PJX1</accession>
<dbReference type="AlphaFoldDB" id="A0A423PJX1"/>
<keyword evidence="5" id="KW-0804">Transcription</keyword>
<dbReference type="GO" id="GO:0006355">
    <property type="term" value="P:regulation of DNA-templated transcription"/>
    <property type="evidence" value="ECO:0007669"/>
    <property type="project" value="InterPro"/>
</dbReference>
<dbReference type="InterPro" id="IPR011006">
    <property type="entry name" value="CheY-like_superfamily"/>
</dbReference>
<organism evidence="10 11">
    <name type="scientific">Salinisphaera japonica YTM-1</name>
    <dbReference type="NCBI Taxonomy" id="1209778"/>
    <lineage>
        <taxon>Bacteria</taxon>
        <taxon>Pseudomonadati</taxon>
        <taxon>Pseudomonadota</taxon>
        <taxon>Gammaproteobacteria</taxon>
        <taxon>Salinisphaerales</taxon>
        <taxon>Salinisphaeraceae</taxon>
        <taxon>Salinisphaera</taxon>
    </lineage>
</organism>
<feature type="DNA-binding region" description="OmpR/PhoB-type" evidence="7">
    <location>
        <begin position="130"/>
        <end position="227"/>
    </location>
</feature>
<evidence type="ECO:0000256" key="4">
    <source>
        <dbReference type="ARBA" id="ARBA00023125"/>
    </source>
</evidence>
<dbReference type="InterPro" id="IPR036388">
    <property type="entry name" value="WH-like_DNA-bd_sf"/>
</dbReference>
<evidence type="ECO:0000259" key="8">
    <source>
        <dbReference type="PROSITE" id="PS50110"/>
    </source>
</evidence>
<dbReference type="Gene3D" id="1.10.10.10">
    <property type="entry name" value="Winged helix-like DNA-binding domain superfamily/Winged helix DNA-binding domain"/>
    <property type="match status" value="1"/>
</dbReference>
<evidence type="ECO:0000256" key="3">
    <source>
        <dbReference type="ARBA" id="ARBA00023015"/>
    </source>
</evidence>
<keyword evidence="4 7" id="KW-0238">DNA-binding</keyword>
<name>A0A423PJX1_9GAMM</name>
<dbReference type="PROSITE" id="PS50110">
    <property type="entry name" value="RESPONSE_REGULATORY"/>
    <property type="match status" value="1"/>
</dbReference>
<dbReference type="SUPFAM" id="SSF52172">
    <property type="entry name" value="CheY-like"/>
    <property type="match status" value="1"/>
</dbReference>
<dbReference type="GO" id="GO:0032993">
    <property type="term" value="C:protein-DNA complex"/>
    <property type="evidence" value="ECO:0007669"/>
    <property type="project" value="TreeGrafter"/>
</dbReference>
<dbReference type="GO" id="GO:0005829">
    <property type="term" value="C:cytosol"/>
    <property type="evidence" value="ECO:0007669"/>
    <property type="project" value="TreeGrafter"/>
</dbReference>
<comment type="caution">
    <text evidence="10">The sequence shown here is derived from an EMBL/GenBank/DDBJ whole genome shotgun (WGS) entry which is preliminary data.</text>
</comment>
<proteinExistence type="predicted"/>
<dbReference type="InterPro" id="IPR001867">
    <property type="entry name" value="OmpR/PhoB-type_DNA-bd"/>
</dbReference>
<feature type="domain" description="Response regulatory" evidence="8">
    <location>
        <begin position="7"/>
        <end position="122"/>
    </location>
</feature>
<evidence type="ECO:0000256" key="7">
    <source>
        <dbReference type="PROSITE-ProRule" id="PRU01091"/>
    </source>
</evidence>
<dbReference type="FunFam" id="1.10.10.10:FF:000058">
    <property type="entry name" value="DNA-binding response OmpR family regulator"/>
    <property type="match status" value="1"/>
</dbReference>
<dbReference type="InterPro" id="IPR001789">
    <property type="entry name" value="Sig_transdc_resp-reg_receiver"/>
</dbReference>
<dbReference type="FunFam" id="3.40.50.2300:FF:000001">
    <property type="entry name" value="DNA-binding response regulator PhoB"/>
    <property type="match status" value="1"/>
</dbReference>
<dbReference type="InterPro" id="IPR039420">
    <property type="entry name" value="WalR-like"/>
</dbReference>
<dbReference type="Gene3D" id="3.40.50.2300">
    <property type="match status" value="1"/>
</dbReference>
<dbReference type="GO" id="GO:0000156">
    <property type="term" value="F:phosphorelay response regulator activity"/>
    <property type="evidence" value="ECO:0007669"/>
    <property type="project" value="TreeGrafter"/>
</dbReference>
<dbReference type="EMBL" id="AYKG01000042">
    <property type="protein sequence ID" value="ROO25906.1"/>
    <property type="molecule type" value="Genomic_DNA"/>
</dbReference>
<protein>
    <submittedName>
        <fullName evidence="10">Chemotaxis protein CheY</fullName>
    </submittedName>
</protein>
<dbReference type="InParanoid" id="A0A423PJX1"/>
<gene>
    <name evidence="10" type="ORF">SAJA_12155</name>
</gene>
<evidence type="ECO:0000313" key="11">
    <source>
        <dbReference type="Proteomes" id="UP000285310"/>
    </source>
</evidence>
<sequence>MEGLHMRILVIEDNEDLAANIIEFLAARGHVMDSATDGVTGLHLAVVHAFDAIVLDLMLPGIDGLALCERLRAEADAQTPILMLTARDTIDDKLAGFAAGADDYLIKPFSLLELEARLSAIGNRGPRRQVHHLKAGDLTLDLDTWQAERAGTKLTLTPTALRLLEVLLRATPRLVRRAELETAIWGDHPPDSEALRTHIHALRSAIDKPFERAMLQTVPTMGYRLIDPDAG</sequence>
<dbReference type="Pfam" id="PF00486">
    <property type="entry name" value="Trans_reg_C"/>
    <property type="match status" value="1"/>
</dbReference>
<dbReference type="GO" id="GO:0000976">
    <property type="term" value="F:transcription cis-regulatory region binding"/>
    <property type="evidence" value="ECO:0007669"/>
    <property type="project" value="TreeGrafter"/>
</dbReference>
<keyword evidence="11" id="KW-1185">Reference proteome</keyword>